<dbReference type="Proteomes" id="UP000239560">
    <property type="component" value="Unassembled WGS sequence"/>
</dbReference>
<dbReference type="InterPro" id="IPR052631">
    <property type="entry name" value="Paired_homeobox_Bicoid"/>
</dbReference>
<proteinExistence type="predicted"/>
<reference evidence="6 8" key="2">
    <citation type="journal article" date="2018" name="Elife">
        <title>Functional genomics of lipid metabolism in the oleaginous yeast Rhodosporidium toruloides.</title>
        <authorList>
            <person name="Coradetti S.T."/>
            <person name="Pinel D."/>
            <person name="Geiselman G."/>
            <person name="Ito M."/>
            <person name="Mondo S."/>
            <person name="Reilly M.C."/>
            <person name="Cheng Y.F."/>
            <person name="Bauer S."/>
            <person name="Grigoriev I."/>
            <person name="Gladden J.M."/>
            <person name="Simmons B.A."/>
            <person name="Brem R."/>
            <person name="Arkin A.P."/>
            <person name="Skerker J.M."/>
        </authorList>
    </citation>
    <scope>NUCLEOTIDE SEQUENCE [LARGE SCALE GENOMIC DNA]</scope>
    <source>
        <strain evidence="6 8">NBRC 0880</strain>
    </source>
</reference>
<feature type="compositionally biased region" description="Pro residues" evidence="3">
    <location>
        <begin position="488"/>
        <end position="517"/>
    </location>
</feature>
<sequence>MAAALPSTSSSSSHTFPPPPPHHPPSASSSSAPRNSRTILSDTTSQSFGNPNSLPGPPPSHFFPSVPKAQRDRARQARLDAAAAAGSPSPPPPAVPAKDGITSRAGAGVGAGSSDDERQQRLARAELASSGPFDNRRPSVGSGVGAGGSAGTKRRFRDVERTSWDAASELVRIEREREKERVMQGVEDAKGKEVMRDEEDREKTPTPSMAQSVSFADRSQPRETASTSVSPEPTSASAKRFSIASLVSDDANADGDDPMALDDDASVVTGATGASANGEGGQSDGSAKEPAKKRSRTLTTPAQTAVLNALLAKTRFPSTEVREEVGRQIGMSARRVQVWFQNRRQSQKRQRDREAQEAAAASAAAASAMSAGVHPSMHHPGYPPLHPHAYPPGAYGGPIPVYSGMQAGKPLPPHPGAVYPGRPDLHRNASMDSLGSQQGYVSSRLSMGSSYQMRSAMHSRDSLAPLPSEQRFSNPYAGGAPPYTFGRPPHPAYGPTGLPVPPPQHAYPPHPGAPAPIPTKLYFPHVPRSHAPPGRIQADPLASAGAADVKLPSLSSVLGAGPAAPQGAQQPPPPAALPPSSAPVDHQPMFSHSPFSPTPTHASVTSPVSAPLPNPSFQRAMFSPEPSSSFERLRISTGSLSPTSVTTPTPFSPASTAPTPSTAATTPVAPARPGSTDILDVAMETMAYRSSGRSLPPRQTLPPLRSVFGDAPIATRGGKKGGPSEADKALLAPIKAESAGAAAAGGPPRLPPIQSFAPVGLPTTSSSGSSSASPPATTSHPPIRDSRASTWSEASHATRSSAASFEFGKPPAGSYRASTSSERDVLAEERARGESVETEETSASAAEVGMAK</sequence>
<feature type="compositionally biased region" description="Polar residues" evidence="3">
    <location>
        <begin position="34"/>
        <end position="48"/>
    </location>
</feature>
<organism evidence="5 7">
    <name type="scientific">Rhodotorula toruloides</name>
    <name type="common">Yeast</name>
    <name type="synonym">Rhodosporidium toruloides</name>
    <dbReference type="NCBI Taxonomy" id="5286"/>
    <lineage>
        <taxon>Eukaryota</taxon>
        <taxon>Fungi</taxon>
        <taxon>Dikarya</taxon>
        <taxon>Basidiomycota</taxon>
        <taxon>Pucciniomycotina</taxon>
        <taxon>Microbotryomycetes</taxon>
        <taxon>Sporidiobolales</taxon>
        <taxon>Sporidiobolaceae</taxon>
        <taxon>Rhodotorula</taxon>
    </lineage>
</organism>
<dbReference type="InterPro" id="IPR001356">
    <property type="entry name" value="HD"/>
</dbReference>
<dbReference type="EMBL" id="CWKI01000006">
    <property type="protein sequence ID" value="CTR07393.1"/>
    <property type="molecule type" value="Genomic_DNA"/>
</dbReference>
<feature type="region of interest" description="Disordered" evidence="3">
    <location>
        <begin position="360"/>
        <end position="382"/>
    </location>
</feature>
<dbReference type="Proteomes" id="UP000199069">
    <property type="component" value="Unassembled WGS sequence"/>
</dbReference>
<feature type="compositionally biased region" description="Polar residues" evidence="3">
    <location>
        <begin position="593"/>
        <end position="608"/>
    </location>
</feature>
<keyword evidence="1 2" id="KW-0539">Nucleus</keyword>
<dbReference type="PANTHER" id="PTHR46255">
    <property type="entry name" value="SHORT STATURE HOMEOBOX"/>
    <property type="match status" value="1"/>
</dbReference>
<keyword evidence="1 2" id="KW-0371">Homeobox</keyword>
<dbReference type="PROSITE" id="PS50071">
    <property type="entry name" value="HOMEOBOX_2"/>
    <property type="match status" value="1"/>
</dbReference>
<dbReference type="GO" id="GO:1990837">
    <property type="term" value="F:sequence-specific double-stranded DNA binding"/>
    <property type="evidence" value="ECO:0007669"/>
    <property type="project" value="TreeGrafter"/>
</dbReference>
<dbReference type="Gene3D" id="1.10.10.60">
    <property type="entry name" value="Homeodomain-like"/>
    <property type="match status" value="1"/>
</dbReference>
<feature type="compositionally biased region" description="Polar residues" evidence="3">
    <location>
        <begin position="205"/>
        <end position="214"/>
    </location>
</feature>
<keyword evidence="7" id="KW-1185">Reference proteome</keyword>
<gene>
    <name evidence="5" type="primary">FGENESH: predicted gene_6.176</name>
    <name evidence="6" type="ORF">AAT19DRAFT_14676</name>
    <name evidence="5" type="ORF">BN2166_0032540</name>
</gene>
<dbReference type="SMART" id="SM00389">
    <property type="entry name" value="HOX"/>
    <property type="match status" value="1"/>
</dbReference>
<dbReference type="CDD" id="cd00086">
    <property type="entry name" value="homeodomain"/>
    <property type="match status" value="1"/>
</dbReference>
<feature type="compositionally biased region" description="Polar residues" evidence="3">
    <location>
        <begin position="625"/>
        <end position="640"/>
    </location>
</feature>
<feature type="compositionally biased region" description="Acidic residues" evidence="3">
    <location>
        <begin position="251"/>
        <end position="265"/>
    </location>
</feature>
<feature type="compositionally biased region" description="Basic and acidic residues" evidence="3">
    <location>
        <begin position="171"/>
        <end position="195"/>
    </location>
</feature>
<dbReference type="AlphaFoldDB" id="A0A0K3CEP2"/>
<feature type="region of interest" description="Disordered" evidence="3">
    <location>
        <begin position="557"/>
        <end position="675"/>
    </location>
</feature>
<feature type="region of interest" description="Disordered" evidence="3">
    <location>
        <begin position="465"/>
        <end position="543"/>
    </location>
</feature>
<dbReference type="OMA" id="VERTSWD"/>
<name>A0A0K3CEP2_RHOTO</name>
<dbReference type="PANTHER" id="PTHR46255:SF3">
    <property type="entry name" value="HOMEOBOX DOMAIN-CONTAINING PROTEIN"/>
    <property type="match status" value="1"/>
</dbReference>
<feature type="compositionally biased region" description="Low complexity" evidence="3">
    <location>
        <begin position="641"/>
        <end position="671"/>
    </location>
</feature>
<evidence type="ECO:0000313" key="6">
    <source>
        <dbReference type="EMBL" id="PRQ74323.1"/>
    </source>
</evidence>
<feature type="region of interest" description="Disordered" evidence="3">
    <location>
        <begin position="741"/>
        <end position="852"/>
    </location>
</feature>
<dbReference type="GO" id="GO:0000981">
    <property type="term" value="F:DNA-binding transcription factor activity, RNA polymerase II-specific"/>
    <property type="evidence" value="ECO:0007669"/>
    <property type="project" value="TreeGrafter"/>
</dbReference>
<feature type="domain" description="Homeobox" evidence="4">
    <location>
        <begin position="290"/>
        <end position="350"/>
    </location>
</feature>
<evidence type="ECO:0000313" key="5">
    <source>
        <dbReference type="EMBL" id="CTR07393.1"/>
    </source>
</evidence>
<evidence type="ECO:0000313" key="8">
    <source>
        <dbReference type="Proteomes" id="UP000239560"/>
    </source>
</evidence>
<feature type="compositionally biased region" description="Low complexity" evidence="3">
    <location>
        <begin position="360"/>
        <end position="371"/>
    </location>
</feature>
<dbReference type="OrthoDB" id="6159439at2759"/>
<protein>
    <submittedName>
        <fullName evidence="5">BY PROTMAP: gi|472585191|gb|EMS22757.1| homeobox protein OTX [Rhodosporidium toruloides NP11] gi|647400043|emb|CDR45147.1| RHTO0S10e05512g1_1 [Rhodosporidium toruloides]</fullName>
    </submittedName>
</protein>
<feature type="compositionally biased region" description="Low complexity" evidence="3">
    <location>
        <begin position="841"/>
        <end position="852"/>
    </location>
</feature>
<dbReference type="EMBL" id="LCTV02000006">
    <property type="protein sequence ID" value="PRQ74323.1"/>
    <property type="molecule type" value="Genomic_DNA"/>
</dbReference>
<feature type="compositionally biased region" description="Basic and acidic residues" evidence="3">
    <location>
        <begin position="69"/>
        <end position="78"/>
    </location>
</feature>
<feature type="compositionally biased region" description="Polar residues" evidence="3">
    <location>
        <begin position="788"/>
        <end position="803"/>
    </location>
</feature>
<evidence type="ECO:0000259" key="4">
    <source>
        <dbReference type="PROSITE" id="PS50071"/>
    </source>
</evidence>
<dbReference type="GO" id="GO:0005634">
    <property type="term" value="C:nucleus"/>
    <property type="evidence" value="ECO:0007669"/>
    <property type="project" value="UniProtKB-SubCell"/>
</dbReference>
<feature type="compositionally biased region" description="Basic and acidic residues" evidence="3">
    <location>
        <begin position="115"/>
        <end position="124"/>
    </location>
</feature>
<feature type="compositionally biased region" description="Low complexity" evidence="3">
    <location>
        <begin position="1"/>
        <end position="15"/>
    </location>
</feature>
<evidence type="ECO:0000256" key="3">
    <source>
        <dbReference type="SAM" id="MobiDB-lite"/>
    </source>
</evidence>
<dbReference type="InterPro" id="IPR009057">
    <property type="entry name" value="Homeodomain-like_sf"/>
</dbReference>
<accession>A0A0K3CEP2</accession>
<comment type="subcellular location">
    <subcellularLocation>
        <location evidence="1 2">Nucleus</location>
    </subcellularLocation>
</comment>
<feature type="compositionally biased region" description="Basic and acidic residues" evidence="3">
    <location>
        <begin position="821"/>
        <end position="835"/>
    </location>
</feature>
<reference evidence="5 7" key="1">
    <citation type="submission" date="2015-07" db="EMBL/GenBank/DDBJ databases">
        <authorList>
            <person name="Cajimat M.N.B."/>
            <person name="Milazzo M.L."/>
            <person name="Fulhorst C.F."/>
        </authorList>
    </citation>
    <scope>NUCLEOTIDE SEQUENCE [LARGE SCALE GENOMIC DNA]</scope>
    <source>
        <strain evidence="5">Single colony</strain>
    </source>
</reference>
<keyword evidence="1 2" id="KW-0238">DNA-binding</keyword>
<evidence type="ECO:0000256" key="1">
    <source>
        <dbReference type="PROSITE-ProRule" id="PRU00108"/>
    </source>
</evidence>
<evidence type="ECO:0000256" key="2">
    <source>
        <dbReference type="RuleBase" id="RU000682"/>
    </source>
</evidence>
<feature type="compositionally biased region" description="Polar residues" evidence="3">
    <location>
        <begin position="222"/>
        <end position="237"/>
    </location>
</feature>
<feature type="DNA-binding region" description="Homeobox" evidence="1">
    <location>
        <begin position="292"/>
        <end position="351"/>
    </location>
</feature>
<dbReference type="SUPFAM" id="SSF46689">
    <property type="entry name" value="Homeodomain-like"/>
    <property type="match status" value="1"/>
</dbReference>
<feature type="compositionally biased region" description="Low complexity" evidence="3">
    <location>
        <begin position="558"/>
        <end position="569"/>
    </location>
</feature>
<feature type="region of interest" description="Disordered" evidence="3">
    <location>
        <begin position="1"/>
        <end position="302"/>
    </location>
</feature>
<feature type="compositionally biased region" description="Low complexity" evidence="3">
    <location>
        <begin position="762"/>
        <end position="781"/>
    </location>
</feature>
<feature type="compositionally biased region" description="Pro residues" evidence="3">
    <location>
        <begin position="570"/>
        <end position="581"/>
    </location>
</feature>
<dbReference type="STRING" id="5286.A0A0K3CEP2"/>
<evidence type="ECO:0000313" key="7">
    <source>
        <dbReference type="Proteomes" id="UP000199069"/>
    </source>
</evidence>
<dbReference type="Pfam" id="PF00046">
    <property type="entry name" value="Homeodomain"/>
    <property type="match status" value="1"/>
</dbReference>
<feature type="region of interest" description="Disordered" evidence="3">
    <location>
        <begin position="689"/>
        <end position="726"/>
    </location>
</feature>